<evidence type="ECO:0000313" key="2">
    <source>
        <dbReference type="EMBL" id="PPQ97419.1"/>
    </source>
</evidence>
<evidence type="ECO:0000256" key="1">
    <source>
        <dbReference type="SAM" id="Phobius"/>
    </source>
</evidence>
<keyword evidence="3" id="KW-1185">Reference proteome</keyword>
<dbReference type="EMBL" id="NHYE01001256">
    <property type="protein sequence ID" value="PPQ97419.1"/>
    <property type="molecule type" value="Genomic_DNA"/>
</dbReference>
<sequence>MPNLLTQHELEQRLLRWTGSPLVPRYPFFESPSSYHASCSYPASQSHLASGSIDDLNRWFYDVELAAHDCDVPREQYPDVAIFFLKGDVKEVMQQRRSVYLGHTGRVFWDWQDFKEDLKRVVEETNQMIGAVVRDCFSVLKKEAAKMLDSPQMTDLADDAMEQLRRAHPYIASSIKLGLIVGGTTVVLPALGMMAWNKLRRRQSDCPNSPP</sequence>
<dbReference type="InParanoid" id="A0A409Y344"/>
<dbReference type="OrthoDB" id="3068660at2759"/>
<keyword evidence="1" id="KW-0812">Transmembrane</keyword>
<accession>A0A409Y344</accession>
<organism evidence="2 3">
    <name type="scientific">Gymnopilus dilepis</name>
    <dbReference type="NCBI Taxonomy" id="231916"/>
    <lineage>
        <taxon>Eukaryota</taxon>
        <taxon>Fungi</taxon>
        <taxon>Dikarya</taxon>
        <taxon>Basidiomycota</taxon>
        <taxon>Agaricomycotina</taxon>
        <taxon>Agaricomycetes</taxon>
        <taxon>Agaricomycetidae</taxon>
        <taxon>Agaricales</taxon>
        <taxon>Agaricineae</taxon>
        <taxon>Hymenogastraceae</taxon>
        <taxon>Gymnopilus</taxon>
    </lineage>
</organism>
<keyword evidence="1" id="KW-0472">Membrane</keyword>
<gene>
    <name evidence="2" type="ORF">CVT26_006792</name>
</gene>
<name>A0A409Y344_9AGAR</name>
<dbReference type="AlphaFoldDB" id="A0A409Y344"/>
<keyword evidence="1" id="KW-1133">Transmembrane helix</keyword>
<protein>
    <submittedName>
        <fullName evidence="2">Uncharacterized protein</fullName>
    </submittedName>
</protein>
<feature type="transmembrane region" description="Helical" evidence="1">
    <location>
        <begin position="177"/>
        <end position="196"/>
    </location>
</feature>
<proteinExistence type="predicted"/>
<comment type="caution">
    <text evidence="2">The sequence shown here is derived from an EMBL/GenBank/DDBJ whole genome shotgun (WGS) entry which is preliminary data.</text>
</comment>
<dbReference type="Proteomes" id="UP000284706">
    <property type="component" value="Unassembled WGS sequence"/>
</dbReference>
<evidence type="ECO:0000313" key="3">
    <source>
        <dbReference type="Proteomes" id="UP000284706"/>
    </source>
</evidence>
<reference evidence="2 3" key="1">
    <citation type="journal article" date="2018" name="Evol. Lett.">
        <title>Horizontal gene cluster transfer increased hallucinogenic mushroom diversity.</title>
        <authorList>
            <person name="Reynolds H.T."/>
            <person name="Vijayakumar V."/>
            <person name="Gluck-Thaler E."/>
            <person name="Korotkin H.B."/>
            <person name="Matheny P.B."/>
            <person name="Slot J.C."/>
        </authorList>
    </citation>
    <scope>NUCLEOTIDE SEQUENCE [LARGE SCALE GENOMIC DNA]</scope>
    <source>
        <strain evidence="2 3">SRW20</strain>
    </source>
</reference>